<evidence type="ECO:0000256" key="2">
    <source>
        <dbReference type="ARBA" id="ARBA00022692"/>
    </source>
</evidence>
<evidence type="ECO:0000256" key="1">
    <source>
        <dbReference type="ARBA" id="ARBA00004115"/>
    </source>
</evidence>
<keyword evidence="6 10" id="KW-0472">Membrane</keyword>
<gene>
    <name evidence="12" type="ORF">AJ80_08960</name>
</gene>
<protein>
    <submittedName>
        <fullName evidence="12">Uncharacterized protein</fullName>
    </submittedName>
</protein>
<comment type="function">
    <text evidence="7">Is probably involved in a pathway contributing to genomic integrity.</text>
</comment>
<keyword evidence="3 11" id="KW-0732">Signal</keyword>
<dbReference type="Proteomes" id="UP000224634">
    <property type="component" value="Unassembled WGS sequence"/>
</dbReference>
<organism evidence="12 13">
    <name type="scientific">Polytolypa hystricis (strain UAMH7299)</name>
    <dbReference type="NCBI Taxonomy" id="1447883"/>
    <lineage>
        <taxon>Eukaryota</taxon>
        <taxon>Fungi</taxon>
        <taxon>Dikarya</taxon>
        <taxon>Ascomycota</taxon>
        <taxon>Pezizomycotina</taxon>
        <taxon>Eurotiomycetes</taxon>
        <taxon>Eurotiomycetidae</taxon>
        <taxon>Onygenales</taxon>
        <taxon>Onygenales incertae sedis</taxon>
        <taxon>Polytolypa</taxon>
    </lineage>
</organism>
<comment type="similarity">
    <text evidence="8">Belongs to the IRC22 family.</text>
</comment>
<keyword evidence="4" id="KW-0256">Endoplasmic reticulum</keyword>
<evidence type="ECO:0000256" key="5">
    <source>
        <dbReference type="ARBA" id="ARBA00022989"/>
    </source>
</evidence>
<evidence type="ECO:0000256" key="8">
    <source>
        <dbReference type="ARBA" id="ARBA00038311"/>
    </source>
</evidence>
<dbReference type="AlphaFoldDB" id="A0A2B7WQZ3"/>
<keyword evidence="13" id="KW-1185">Reference proteome</keyword>
<feature type="chain" id="PRO_5012676765" evidence="11">
    <location>
        <begin position="22"/>
        <end position="267"/>
    </location>
</feature>
<evidence type="ECO:0000313" key="12">
    <source>
        <dbReference type="EMBL" id="PGH01794.1"/>
    </source>
</evidence>
<sequence length="267" mass="28801">MGKFSFWSLALLSVQALLARAEDADNSGGGTEEQSQIPGLSVSVSASFPSSEIFGVKLVNGHPTEALLSFVNEEPDEVTVSLIGGSLWSDIPGEPTQNVRNLTTTQYQVNIPAGGKESLPYAFATEMHPQDLRLHIAAIVGNKDGVFFTLPAYNGTVSIVEPDTSIFDPQIIFLYVFLLSCSVGVMYTFYNLWIAPYFPQKRKATKGGDRTKKSSSETKAVDASEQGAGSGSDGPSAAKTFDTEWIPAHHINRPEARKVKGKARNRA</sequence>
<keyword evidence="5 10" id="KW-1133">Transmembrane helix</keyword>
<feature type="signal peptide" evidence="11">
    <location>
        <begin position="1"/>
        <end position="21"/>
    </location>
</feature>
<proteinExistence type="inferred from homology"/>
<evidence type="ECO:0000256" key="3">
    <source>
        <dbReference type="ARBA" id="ARBA00022729"/>
    </source>
</evidence>
<dbReference type="PANTHER" id="PTHR12924">
    <property type="entry name" value="TRANSLOCON-ASSOCIATED PROTEIN, ALPHA SUBUNIT"/>
    <property type="match status" value="1"/>
</dbReference>
<dbReference type="PANTHER" id="PTHR12924:SF0">
    <property type="entry name" value="TRANSLOCON-ASSOCIATED PROTEIN SUBUNIT ALPHA"/>
    <property type="match status" value="1"/>
</dbReference>
<evidence type="ECO:0000313" key="13">
    <source>
        <dbReference type="Proteomes" id="UP000224634"/>
    </source>
</evidence>
<name>A0A2B7WQZ3_POLH7</name>
<evidence type="ECO:0000256" key="7">
    <source>
        <dbReference type="ARBA" id="ARBA00037565"/>
    </source>
</evidence>
<evidence type="ECO:0000256" key="6">
    <source>
        <dbReference type="ARBA" id="ARBA00023136"/>
    </source>
</evidence>
<dbReference type="EMBL" id="PDNA01000232">
    <property type="protein sequence ID" value="PGH01794.1"/>
    <property type="molecule type" value="Genomic_DNA"/>
</dbReference>
<dbReference type="Pfam" id="PF03896">
    <property type="entry name" value="TRAP_alpha"/>
    <property type="match status" value="1"/>
</dbReference>
<feature type="compositionally biased region" description="Basic and acidic residues" evidence="9">
    <location>
        <begin position="206"/>
        <end position="222"/>
    </location>
</feature>
<reference evidence="12 13" key="1">
    <citation type="submission" date="2017-10" db="EMBL/GenBank/DDBJ databases">
        <title>Comparative genomics in systemic dimorphic fungi from Ajellomycetaceae.</title>
        <authorList>
            <person name="Munoz J.F."/>
            <person name="Mcewen J.G."/>
            <person name="Clay O.K."/>
            <person name="Cuomo C.A."/>
        </authorList>
    </citation>
    <scope>NUCLEOTIDE SEQUENCE [LARGE SCALE GENOMIC DNA]</scope>
    <source>
        <strain evidence="12 13">UAMH7299</strain>
    </source>
</reference>
<dbReference type="InterPro" id="IPR005595">
    <property type="entry name" value="TRAP_alpha"/>
</dbReference>
<comment type="subcellular location">
    <subcellularLocation>
        <location evidence="1">Endoplasmic reticulum membrane</location>
        <topology evidence="1">Single-pass type I membrane protein</topology>
    </subcellularLocation>
</comment>
<feature type="transmembrane region" description="Helical" evidence="10">
    <location>
        <begin position="172"/>
        <end position="193"/>
    </location>
</feature>
<evidence type="ECO:0000256" key="9">
    <source>
        <dbReference type="SAM" id="MobiDB-lite"/>
    </source>
</evidence>
<evidence type="ECO:0000256" key="10">
    <source>
        <dbReference type="SAM" id="Phobius"/>
    </source>
</evidence>
<keyword evidence="2 10" id="KW-0812">Transmembrane</keyword>
<evidence type="ECO:0000256" key="4">
    <source>
        <dbReference type="ARBA" id="ARBA00022824"/>
    </source>
</evidence>
<accession>A0A2B7WQZ3</accession>
<evidence type="ECO:0000256" key="11">
    <source>
        <dbReference type="SAM" id="SignalP"/>
    </source>
</evidence>
<feature type="region of interest" description="Disordered" evidence="9">
    <location>
        <begin position="203"/>
        <end position="267"/>
    </location>
</feature>
<comment type="caution">
    <text evidence="12">The sequence shown here is derived from an EMBL/GenBank/DDBJ whole genome shotgun (WGS) entry which is preliminary data.</text>
</comment>
<dbReference type="GO" id="GO:0005789">
    <property type="term" value="C:endoplasmic reticulum membrane"/>
    <property type="evidence" value="ECO:0007669"/>
    <property type="project" value="UniProtKB-SubCell"/>
</dbReference>
<dbReference type="OrthoDB" id="1926781at2759"/>